<evidence type="ECO:0000313" key="2">
    <source>
        <dbReference type="Proteomes" id="UP000000305"/>
    </source>
</evidence>
<dbReference type="KEGG" id="dpx:DAPPUDRAFT_252444"/>
<keyword evidence="2" id="KW-1185">Reference proteome</keyword>
<dbReference type="HOGENOM" id="CLU_2560619_0_0_1"/>
<dbReference type="Proteomes" id="UP000000305">
    <property type="component" value="Unassembled WGS sequence"/>
</dbReference>
<evidence type="ECO:0000313" key="1">
    <source>
        <dbReference type="EMBL" id="EFX74009.1"/>
    </source>
</evidence>
<accession>E9H2P8</accession>
<proteinExistence type="predicted"/>
<name>E9H2P8_DAPPU</name>
<organism evidence="1 2">
    <name type="scientific">Daphnia pulex</name>
    <name type="common">Water flea</name>
    <dbReference type="NCBI Taxonomy" id="6669"/>
    <lineage>
        <taxon>Eukaryota</taxon>
        <taxon>Metazoa</taxon>
        <taxon>Ecdysozoa</taxon>
        <taxon>Arthropoda</taxon>
        <taxon>Crustacea</taxon>
        <taxon>Branchiopoda</taxon>
        <taxon>Diplostraca</taxon>
        <taxon>Cladocera</taxon>
        <taxon>Anomopoda</taxon>
        <taxon>Daphniidae</taxon>
        <taxon>Daphnia</taxon>
    </lineage>
</organism>
<dbReference type="InParanoid" id="E9H2P8"/>
<gene>
    <name evidence="1" type="ORF">DAPPUDRAFT_252444</name>
</gene>
<protein>
    <submittedName>
        <fullName evidence="1">Uncharacterized protein</fullName>
    </submittedName>
</protein>
<dbReference type="AlphaFoldDB" id="E9H2P8"/>
<reference evidence="1 2" key="1">
    <citation type="journal article" date="2011" name="Science">
        <title>The ecoresponsive genome of Daphnia pulex.</title>
        <authorList>
            <person name="Colbourne J.K."/>
            <person name="Pfrender M.E."/>
            <person name="Gilbert D."/>
            <person name="Thomas W.K."/>
            <person name="Tucker A."/>
            <person name="Oakley T.H."/>
            <person name="Tokishita S."/>
            <person name="Aerts A."/>
            <person name="Arnold G.J."/>
            <person name="Basu M.K."/>
            <person name="Bauer D.J."/>
            <person name="Caceres C.E."/>
            <person name="Carmel L."/>
            <person name="Casola C."/>
            <person name="Choi J.H."/>
            <person name="Detter J.C."/>
            <person name="Dong Q."/>
            <person name="Dusheyko S."/>
            <person name="Eads B.D."/>
            <person name="Frohlich T."/>
            <person name="Geiler-Samerotte K.A."/>
            <person name="Gerlach D."/>
            <person name="Hatcher P."/>
            <person name="Jogdeo S."/>
            <person name="Krijgsveld J."/>
            <person name="Kriventseva E.V."/>
            <person name="Kultz D."/>
            <person name="Laforsch C."/>
            <person name="Lindquist E."/>
            <person name="Lopez J."/>
            <person name="Manak J.R."/>
            <person name="Muller J."/>
            <person name="Pangilinan J."/>
            <person name="Patwardhan R.P."/>
            <person name="Pitluck S."/>
            <person name="Pritham E.J."/>
            <person name="Rechtsteiner A."/>
            <person name="Rho M."/>
            <person name="Rogozin I.B."/>
            <person name="Sakarya O."/>
            <person name="Salamov A."/>
            <person name="Schaack S."/>
            <person name="Shapiro H."/>
            <person name="Shiga Y."/>
            <person name="Skalitzky C."/>
            <person name="Smith Z."/>
            <person name="Souvorov A."/>
            <person name="Sung W."/>
            <person name="Tang Z."/>
            <person name="Tsuchiya D."/>
            <person name="Tu H."/>
            <person name="Vos H."/>
            <person name="Wang M."/>
            <person name="Wolf Y.I."/>
            <person name="Yamagata H."/>
            <person name="Yamada T."/>
            <person name="Ye Y."/>
            <person name="Shaw J.R."/>
            <person name="Andrews J."/>
            <person name="Crease T.J."/>
            <person name="Tang H."/>
            <person name="Lucas S.M."/>
            <person name="Robertson H.M."/>
            <person name="Bork P."/>
            <person name="Koonin E.V."/>
            <person name="Zdobnov E.M."/>
            <person name="Grigoriev I.V."/>
            <person name="Lynch M."/>
            <person name="Boore J.L."/>
        </authorList>
    </citation>
    <scope>NUCLEOTIDE SEQUENCE [LARGE SCALE GENOMIC DNA]</scope>
</reference>
<dbReference type="EMBL" id="GL732586">
    <property type="protein sequence ID" value="EFX74009.1"/>
    <property type="molecule type" value="Genomic_DNA"/>
</dbReference>
<sequence>MAVTSEFYIDNPIVTYIPVCHSEEHPTHKLTAMSSKGEEYFGLLEITLNSKGGVPDMAWVSAMDIGLGDLEFRKIQLWLSKG</sequence>